<keyword evidence="2" id="KW-1185">Reference proteome</keyword>
<comment type="caution">
    <text evidence="1">The sequence shown here is derived from an EMBL/GenBank/DDBJ whole genome shotgun (WGS) entry which is preliminary data.</text>
</comment>
<feature type="non-terminal residue" evidence="1">
    <location>
        <position position="1"/>
    </location>
</feature>
<proteinExistence type="predicted"/>
<dbReference type="Proteomes" id="UP000789901">
    <property type="component" value="Unassembled WGS sequence"/>
</dbReference>
<sequence length="225" mass="25733">AQIVAYFTKSLTAKHVQFLAVSVEYPPTDPEGYAIVYNFVESNNYSIANDDQTQKAIKDKAQTVFRPNGEQIQIMKDQRTCGGIKICPFANDDFHNYTHTNVDFDSNIFQSIKNNEELRSIQTNTLACTQWKYGVSGHRYLQVEENIDRQLLKQLINRMPLNQCNTNTTCNTVLSNNSKRLICSFPHINSDGKPFEAKLTHLQYNCWQAYTPPPPPNHIPEAIKD</sequence>
<protein>
    <submittedName>
        <fullName evidence="1">8674_t:CDS:1</fullName>
    </submittedName>
</protein>
<name>A0ABN7V369_GIGMA</name>
<evidence type="ECO:0000313" key="1">
    <source>
        <dbReference type="EMBL" id="CAG8720371.1"/>
    </source>
</evidence>
<evidence type="ECO:0000313" key="2">
    <source>
        <dbReference type="Proteomes" id="UP000789901"/>
    </source>
</evidence>
<dbReference type="EMBL" id="CAJVQB010008559">
    <property type="protein sequence ID" value="CAG8720371.1"/>
    <property type="molecule type" value="Genomic_DNA"/>
</dbReference>
<gene>
    <name evidence="1" type="ORF">GMARGA_LOCUS13467</name>
</gene>
<accession>A0ABN7V369</accession>
<organism evidence="1 2">
    <name type="scientific">Gigaspora margarita</name>
    <dbReference type="NCBI Taxonomy" id="4874"/>
    <lineage>
        <taxon>Eukaryota</taxon>
        <taxon>Fungi</taxon>
        <taxon>Fungi incertae sedis</taxon>
        <taxon>Mucoromycota</taxon>
        <taxon>Glomeromycotina</taxon>
        <taxon>Glomeromycetes</taxon>
        <taxon>Diversisporales</taxon>
        <taxon>Gigasporaceae</taxon>
        <taxon>Gigaspora</taxon>
    </lineage>
</organism>
<reference evidence="1 2" key="1">
    <citation type="submission" date="2021-06" db="EMBL/GenBank/DDBJ databases">
        <authorList>
            <person name="Kallberg Y."/>
            <person name="Tangrot J."/>
            <person name="Rosling A."/>
        </authorList>
    </citation>
    <scope>NUCLEOTIDE SEQUENCE [LARGE SCALE GENOMIC DNA]</scope>
    <source>
        <strain evidence="1 2">120-4 pot B 10/14</strain>
    </source>
</reference>